<dbReference type="OrthoDB" id="2018467at2759"/>
<dbReference type="AlphaFoldDB" id="A0A5A7TUD7"/>
<evidence type="ECO:0000313" key="6">
    <source>
        <dbReference type="EMBL" id="TYK23606.1"/>
    </source>
</evidence>
<dbReference type="GO" id="GO:0000166">
    <property type="term" value="F:nucleotide binding"/>
    <property type="evidence" value="ECO:0007669"/>
    <property type="project" value="UniProtKB-KW"/>
</dbReference>
<dbReference type="EMBL" id="SSTE01014747">
    <property type="protein sequence ID" value="KAA0045131.1"/>
    <property type="molecule type" value="Genomic_DNA"/>
</dbReference>
<reference evidence="7 8" key="1">
    <citation type="submission" date="2019-08" db="EMBL/GenBank/DDBJ databases">
        <title>Draft genome sequences of two oriental melons (Cucumis melo L. var makuwa).</title>
        <authorList>
            <person name="Kwon S.-Y."/>
        </authorList>
    </citation>
    <scope>NUCLEOTIDE SEQUENCE [LARGE SCALE GENOMIC DNA]</scope>
    <source>
        <strain evidence="8">cv. Chang Bougi</strain>
        <strain evidence="7">cv. SW 3</strain>
        <tissue evidence="5">Leaf</tissue>
    </source>
</reference>
<dbReference type="GO" id="GO:0006952">
    <property type="term" value="P:defense response"/>
    <property type="evidence" value="ECO:0007669"/>
    <property type="project" value="UniProtKB-KW"/>
</dbReference>
<dbReference type="Pfam" id="PF18052">
    <property type="entry name" value="Rx_N"/>
    <property type="match status" value="1"/>
</dbReference>
<dbReference type="Proteomes" id="UP000321393">
    <property type="component" value="Unassembled WGS sequence"/>
</dbReference>
<keyword evidence="3" id="KW-0611">Plant defense</keyword>
<evidence type="ECO:0000256" key="3">
    <source>
        <dbReference type="ARBA" id="ARBA00022821"/>
    </source>
</evidence>
<gene>
    <name evidence="6" type="ORF">E5676_scaffold500G001180</name>
    <name evidence="5" type="ORF">E6C27_scaffold30G001300</name>
</gene>
<protein>
    <submittedName>
        <fullName evidence="5 6">Disease resistance protein RGA3</fullName>
    </submittedName>
</protein>
<dbReference type="Proteomes" id="UP000321947">
    <property type="component" value="Unassembled WGS sequence"/>
</dbReference>
<feature type="domain" description="Disease resistance N-terminal" evidence="4">
    <location>
        <begin position="9"/>
        <end position="88"/>
    </location>
</feature>
<dbReference type="InterPro" id="IPR041118">
    <property type="entry name" value="Rx_N"/>
</dbReference>
<accession>A0A5A7TUD7</accession>
<dbReference type="EMBL" id="SSTD01004451">
    <property type="protein sequence ID" value="TYK23606.1"/>
    <property type="molecule type" value="Genomic_DNA"/>
</dbReference>
<evidence type="ECO:0000259" key="4">
    <source>
        <dbReference type="Pfam" id="PF18052"/>
    </source>
</evidence>
<evidence type="ECO:0000313" key="7">
    <source>
        <dbReference type="Proteomes" id="UP000321393"/>
    </source>
</evidence>
<dbReference type="Gene3D" id="1.20.5.4130">
    <property type="match status" value="1"/>
</dbReference>
<keyword evidence="2" id="KW-0547">Nucleotide-binding</keyword>
<name>A0A5A7TUD7_CUCMM</name>
<organism evidence="5 7">
    <name type="scientific">Cucumis melo var. makuwa</name>
    <name type="common">Oriental melon</name>
    <dbReference type="NCBI Taxonomy" id="1194695"/>
    <lineage>
        <taxon>Eukaryota</taxon>
        <taxon>Viridiplantae</taxon>
        <taxon>Streptophyta</taxon>
        <taxon>Embryophyta</taxon>
        <taxon>Tracheophyta</taxon>
        <taxon>Spermatophyta</taxon>
        <taxon>Magnoliopsida</taxon>
        <taxon>eudicotyledons</taxon>
        <taxon>Gunneridae</taxon>
        <taxon>Pentapetalae</taxon>
        <taxon>rosids</taxon>
        <taxon>fabids</taxon>
        <taxon>Cucurbitales</taxon>
        <taxon>Cucurbitaceae</taxon>
        <taxon>Benincaseae</taxon>
        <taxon>Cucumis</taxon>
    </lineage>
</organism>
<comment type="caution">
    <text evidence="5">The sequence shown here is derived from an EMBL/GenBank/DDBJ whole genome shotgun (WGS) entry which is preliminary data.</text>
</comment>
<evidence type="ECO:0000256" key="2">
    <source>
        <dbReference type="ARBA" id="ARBA00022741"/>
    </source>
</evidence>
<evidence type="ECO:0000256" key="1">
    <source>
        <dbReference type="ARBA" id="ARBA00022737"/>
    </source>
</evidence>
<sequence>MAEFLWTFVVQEVLKKIVKFGAQQIRLAWGLEKKKLSNLRNWLLKAETIILVDINRKKLLNDSMRLWVKELQDIVYEADDLMNQLVYKDL</sequence>
<evidence type="ECO:0000313" key="5">
    <source>
        <dbReference type="EMBL" id="KAA0045131.1"/>
    </source>
</evidence>
<proteinExistence type="predicted"/>
<keyword evidence="1" id="KW-0677">Repeat</keyword>
<evidence type="ECO:0000313" key="8">
    <source>
        <dbReference type="Proteomes" id="UP000321947"/>
    </source>
</evidence>